<reference evidence="1" key="1">
    <citation type="submission" date="2020-04" db="EMBL/GenBank/DDBJ databases">
        <authorList>
            <person name="Zhang T."/>
        </authorList>
    </citation>
    <scope>NUCLEOTIDE SEQUENCE</scope>
    <source>
        <strain evidence="1">HKST-UBA02</strain>
    </source>
</reference>
<evidence type="ECO:0000313" key="2">
    <source>
        <dbReference type="Proteomes" id="UP000699691"/>
    </source>
</evidence>
<organism evidence="1 2">
    <name type="scientific">candidate division WWE3 bacterium</name>
    <dbReference type="NCBI Taxonomy" id="2053526"/>
    <lineage>
        <taxon>Bacteria</taxon>
        <taxon>Katanobacteria</taxon>
    </lineage>
</organism>
<name>A0A955RX94_UNCKA</name>
<dbReference type="AlphaFoldDB" id="A0A955RX94"/>
<accession>A0A955RX94</accession>
<evidence type="ECO:0000313" key="1">
    <source>
        <dbReference type="EMBL" id="MCA9398066.1"/>
    </source>
</evidence>
<proteinExistence type="predicted"/>
<dbReference type="Proteomes" id="UP000699691">
    <property type="component" value="Unassembled WGS sequence"/>
</dbReference>
<comment type="caution">
    <text evidence="1">The sequence shown here is derived from an EMBL/GenBank/DDBJ whole genome shotgun (WGS) entry which is preliminary data.</text>
</comment>
<protein>
    <submittedName>
        <fullName evidence="1">Uncharacterized protein</fullName>
    </submittedName>
</protein>
<dbReference type="EMBL" id="JAGQKY010000271">
    <property type="protein sequence ID" value="MCA9398066.1"/>
    <property type="molecule type" value="Genomic_DNA"/>
</dbReference>
<sequence length="408" mass="44478">ETKVDVANNTNTFPLIPTSTLRINAKPLLQFSDPYPGSGAPNTTEYSDDAFEVVAQRVVTRGFAATLTGGGLYNEPTNVPYIRGRSTFPLQAVETTSDRTLNNTSFSAYAPEGIYAISVWRSESGTNYRNYQPNTQGGDTSSLGSSLVGFAIVRVDPSSGTSLLGDWSLVNGTGSEDTNYIPLRKNKFIIWGRVIRQNGTMAVGSFSSWADNANVYLYNPQQDGTTSAHSDPKMRNHGCGEHFWTYPLSGFSQCGDDPTRDLPDNFMNSYGIYTFYEINSALLEGLTPRNGDFEVYISTNDDPNLSTAQSEKVPTGNIFTTAGPVQVDLLLAEEVPNVFFEMIMDLSSFTFNAQAEDVNQLSPESIDVDIRVANPEDLNNITDGAVDIVSTETHHPDSAGRVKIPLSD</sequence>
<reference evidence="1" key="2">
    <citation type="journal article" date="2021" name="Microbiome">
        <title>Successional dynamics and alternative stable states in a saline activated sludge microbial community over 9 years.</title>
        <authorList>
            <person name="Wang Y."/>
            <person name="Ye J."/>
            <person name="Ju F."/>
            <person name="Liu L."/>
            <person name="Boyd J.A."/>
            <person name="Deng Y."/>
            <person name="Parks D.H."/>
            <person name="Jiang X."/>
            <person name="Yin X."/>
            <person name="Woodcroft B.J."/>
            <person name="Tyson G.W."/>
            <person name="Hugenholtz P."/>
            <person name="Polz M.F."/>
            <person name="Zhang T."/>
        </authorList>
    </citation>
    <scope>NUCLEOTIDE SEQUENCE</scope>
    <source>
        <strain evidence="1">HKST-UBA02</strain>
    </source>
</reference>
<gene>
    <name evidence="1" type="ORF">KC573_04505</name>
</gene>
<feature type="non-terminal residue" evidence="1">
    <location>
        <position position="1"/>
    </location>
</feature>
<feature type="non-terminal residue" evidence="1">
    <location>
        <position position="408"/>
    </location>
</feature>